<dbReference type="GO" id="GO:0017000">
    <property type="term" value="P:antibiotic biosynthetic process"/>
    <property type="evidence" value="ECO:0007669"/>
    <property type="project" value="UniProtKB-ARBA"/>
</dbReference>
<organism evidence="3 4">
    <name type="scientific">Streptomyces antioxidans</name>
    <dbReference type="NCBI Taxonomy" id="1507734"/>
    <lineage>
        <taxon>Bacteria</taxon>
        <taxon>Bacillati</taxon>
        <taxon>Actinomycetota</taxon>
        <taxon>Actinomycetes</taxon>
        <taxon>Kitasatosporales</taxon>
        <taxon>Streptomycetaceae</taxon>
        <taxon>Streptomyces</taxon>
    </lineage>
</organism>
<dbReference type="PANTHER" id="PTHR43861">
    <property type="entry name" value="TRANS-ACONITATE 2-METHYLTRANSFERASE-RELATED"/>
    <property type="match status" value="1"/>
</dbReference>
<evidence type="ECO:0000256" key="1">
    <source>
        <dbReference type="ARBA" id="ARBA00022679"/>
    </source>
</evidence>
<protein>
    <submittedName>
        <fullName evidence="3">SAM-dependent methyltransferase</fullName>
    </submittedName>
</protein>
<keyword evidence="1" id="KW-0808">Transferase</keyword>
<evidence type="ECO:0000259" key="2">
    <source>
        <dbReference type="Pfam" id="PF13649"/>
    </source>
</evidence>
<reference evidence="3" key="1">
    <citation type="submission" date="2016-12" db="EMBL/GenBank/DDBJ databases">
        <title>Genome sequence of Streptomyces antioxidans MUSC 164.</title>
        <authorList>
            <person name="Lee L.-H."/>
            <person name="Ser H.-L."/>
        </authorList>
    </citation>
    <scope>NUCLEOTIDE SEQUENCE [LARGE SCALE GENOMIC DNA]</scope>
    <source>
        <strain evidence="3">MUSC 164</strain>
    </source>
</reference>
<dbReference type="Pfam" id="PF13649">
    <property type="entry name" value="Methyltransf_25"/>
    <property type="match status" value="1"/>
</dbReference>
<dbReference type="RefSeq" id="WP_046088390.1">
    <property type="nucleotide sequence ID" value="NZ_LAKD02000032.1"/>
</dbReference>
<evidence type="ECO:0000313" key="4">
    <source>
        <dbReference type="Proteomes" id="UP000033615"/>
    </source>
</evidence>
<dbReference type="CDD" id="cd02440">
    <property type="entry name" value="AdoMet_MTases"/>
    <property type="match status" value="1"/>
</dbReference>
<dbReference type="GO" id="GO:0032259">
    <property type="term" value="P:methylation"/>
    <property type="evidence" value="ECO:0007669"/>
    <property type="project" value="UniProtKB-KW"/>
</dbReference>
<keyword evidence="4" id="KW-1185">Reference proteome</keyword>
<comment type="caution">
    <text evidence="3">The sequence shown here is derived from an EMBL/GenBank/DDBJ whole genome shotgun (WGS) entry which is preliminary data.</text>
</comment>
<accession>A0A1V4D6K7</accession>
<dbReference type="EMBL" id="LAKD02000032">
    <property type="protein sequence ID" value="OPF80267.1"/>
    <property type="molecule type" value="Genomic_DNA"/>
</dbReference>
<dbReference type="Gene3D" id="3.40.50.150">
    <property type="entry name" value="Vaccinia Virus protein VP39"/>
    <property type="match status" value="1"/>
</dbReference>
<sequence length="248" mass="27194">MVDTHFSDHRLAALYDLFCPWDERGDFGFYLPLVMSARSVLDVGCGTGALLRGAREAGHEGRLCGLDPAAGMLEVARERPDVEWVLGDLASAPGWHREFELVVMTGHAFQTLLGDEELRGALAAIATALADGGRFVFETRNPLVREWEGWDERYSGEVVDVTGAVVRCVCEVEPPGRGDLVTATHTYSSPAWERPLLSRSTLRFLGPDALAGFLDEAGLAVAERFGDWDRGPLTDTSPEIITVARRHR</sequence>
<dbReference type="InterPro" id="IPR029063">
    <property type="entry name" value="SAM-dependent_MTases_sf"/>
</dbReference>
<dbReference type="AlphaFoldDB" id="A0A1V4D6K7"/>
<proteinExistence type="predicted"/>
<keyword evidence="3" id="KW-0489">Methyltransferase</keyword>
<dbReference type="InterPro" id="IPR041698">
    <property type="entry name" value="Methyltransf_25"/>
</dbReference>
<feature type="domain" description="Methyltransferase" evidence="2">
    <location>
        <begin position="40"/>
        <end position="133"/>
    </location>
</feature>
<gene>
    <name evidence="3" type="ORF">VT50_0214115</name>
</gene>
<dbReference type="Proteomes" id="UP000033615">
    <property type="component" value="Unassembled WGS sequence"/>
</dbReference>
<dbReference type="GO" id="GO:0008168">
    <property type="term" value="F:methyltransferase activity"/>
    <property type="evidence" value="ECO:0007669"/>
    <property type="project" value="UniProtKB-KW"/>
</dbReference>
<evidence type="ECO:0000313" key="3">
    <source>
        <dbReference type="EMBL" id="OPF80267.1"/>
    </source>
</evidence>
<name>A0A1V4D6K7_9ACTN</name>
<dbReference type="OrthoDB" id="9811589at2"/>
<dbReference type="SUPFAM" id="SSF53335">
    <property type="entry name" value="S-adenosyl-L-methionine-dependent methyltransferases"/>
    <property type="match status" value="1"/>
</dbReference>